<dbReference type="OrthoDB" id="9802724at2"/>
<feature type="domain" description="Endonuclease/exonuclease/phosphatase" evidence="1">
    <location>
        <begin position="31"/>
        <end position="348"/>
    </location>
</feature>
<accession>A0A176TFV0</accession>
<dbReference type="EMBL" id="LVWE01000001">
    <property type="protein sequence ID" value="OAD46797.1"/>
    <property type="molecule type" value="Genomic_DNA"/>
</dbReference>
<dbReference type="STRING" id="1333662.LPB303_00660"/>
<dbReference type="Proteomes" id="UP000076923">
    <property type="component" value="Unassembled WGS sequence"/>
</dbReference>
<organism evidence="2 3">
    <name type="scientific">Polaribacter atrinae</name>
    <dbReference type="NCBI Taxonomy" id="1333662"/>
    <lineage>
        <taxon>Bacteria</taxon>
        <taxon>Pseudomonadati</taxon>
        <taxon>Bacteroidota</taxon>
        <taxon>Flavobacteriia</taxon>
        <taxon>Flavobacteriales</taxon>
        <taxon>Flavobacteriaceae</taxon>
    </lineage>
</organism>
<keyword evidence="2" id="KW-0378">Hydrolase</keyword>
<dbReference type="SUPFAM" id="SSF56219">
    <property type="entry name" value="DNase I-like"/>
    <property type="match status" value="1"/>
</dbReference>
<name>A0A176TFV0_9FLAO</name>
<dbReference type="Pfam" id="PF19580">
    <property type="entry name" value="Exo_endo_phos_3"/>
    <property type="match status" value="1"/>
</dbReference>
<evidence type="ECO:0000259" key="1">
    <source>
        <dbReference type="Pfam" id="PF19580"/>
    </source>
</evidence>
<evidence type="ECO:0000313" key="2">
    <source>
        <dbReference type="EMBL" id="OAD46797.1"/>
    </source>
</evidence>
<proteinExistence type="predicted"/>
<dbReference type="AlphaFoldDB" id="A0A176TFV0"/>
<evidence type="ECO:0000313" key="3">
    <source>
        <dbReference type="Proteomes" id="UP000076923"/>
    </source>
</evidence>
<reference evidence="2 3" key="1">
    <citation type="submission" date="2016-02" db="EMBL/GenBank/DDBJ databases">
        <title>Draft genome sequence of Polaribacter atrinae KACC17473.</title>
        <authorList>
            <person name="Shin S.-K."/>
            <person name="Yi H."/>
        </authorList>
    </citation>
    <scope>NUCLEOTIDE SEQUENCE [LARGE SCALE GENOMIC DNA]</scope>
    <source>
        <strain evidence="2 3">KACC 17473</strain>
    </source>
</reference>
<dbReference type="InterPro" id="IPR036691">
    <property type="entry name" value="Endo/exonu/phosph_ase_sf"/>
</dbReference>
<dbReference type="PANTHER" id="PTHR42834">
    <property type="entry name" value="ENDONUCLEASE/EXONUCLEASE/PHOSPHATASE FAMILY PROTEIN (AFU_ORTHOLOGUE AFUA_3G09210)"/>
    <property type="match status" value="1"/>
</dbReference>
<comment type="caution">
    <text evidence="2">The sequence shown here is derived from an EMBL/GenBank/DDBJ whole genome shotgun (WGS) entry which is preliminary data.</text>
</comment>
<keyword evidence="2" id="KW-0255">Endonuclease</keyword>
<dbReference type="Gene3D" id="3.60.10.10">
    <property type="entry name" value="Endonuclease/exonuclease/phosphatase"/>
    <property type="match status" value="1"/>
</dbReference>
<dbReference type="InterPro" id="IPR005135">
    <property type="entry name" value="Endo/exonuclease/phosphatase"/>
</dbReference>
<sequence length="351" mass="40909">MSKKIFFIFIFSLTITVCNSQKNGKKYNIRTVAFYNLENLFDTINDVNKNDEASPIMELKSNRSKVYWDKIEKLSSTIAQIGADKTNTSPAIIGVSEVENLSVLEDLIHSKHLIKNDYGIIHYNSPDKRGIDVAFLYQKKYFNPIHHEAFNPKIFKDNYPVYTRDQLLVSGYLDDELIHIIVNHWPSRRGGEAASRPNREKAAYQNTKIIEQVRKQDTNAKILIMGDFNDDPNNSSFKNVLKTKSRKKEVTEGDLYNPYEDMFRRGFNTLKYRDKINLFDMIFFTSPLLDKGEKDFSTYKMFKAMIFNKRFLTTKKGKYKGYPFRSFSGGNYTGGYSDHYPVYLYLIKEAK</sequence>
<protein>
    <submittedName>
        <fullName evidence="2">Endonuclease</fullName>
    </submittedName>
</protein>
<keyword evidence="3" id="KW-1185">Reference proteome</keyword>
<dbReference type="GO" id="GO:0004519">
    <property type="term" value="F:endonuclease activity"/>
    <property type="evidence" value="ECO:0007669"/>
    <property type="project" value="UniProtKB-KW"/>
</dbReference>
<keyword evidence="2" id="KW-0540">Nuclease</keyword>
<dbReference type="RefSeq" id="WP_068447084.1">
    <property type="nucleotide sequence ID" value="NZ_CP150660.1"/>
</dbReference>
<dbReference type="PANTHER" id="PTHR42834:SF1">
    <property type="entry name" value="ENDONUCLEASE_EXONUCLEASE_PHOSPHATASE FAMILY PROTEIN (AFU_ORTHOLOGUE AFUA_3G09210)"/>
    <property type="match status" value="1"/>
</dbReference>
<gene>
    <name evidence="2" type="ORF">LPB303_00660</name>
</gene>